<feature type="non-terminal residue" evidence="1">
    <location>
        <position position="1"/>
    </location>
</feature>
<accession>A0A1B6GJ93</accession>
<name>A0A1B6GJ93_9HEMI</name>
<protein>
    <submittedName>
        <fullName evidence="1">Uncharacterized protein</fullName>
    </submittedName>
</protein>
<reference evidence="1" key="1">
    <citation type="submission" date="2015-11" db="EMBL/GenBank/DDBJ databases">
        <title>De novo transcriptome assembly of four potential Pierce s Disease insect vectors from Arizona vineyards.</title>
        <authorList>
            <person name="Tassone E.E."/>
        </authorList>
    </citation>
    <scope>NUCLEOTIDE SEQUENCE</scope>
</reference>
<feature type="non-terminal residue" evidence="1">
    <location>
        <position position="110"/>
    </location>
</feature>
<organism evidence="1">
    <name type="scientific">Cuerna arida</name>
    <dbReference type="NCBI Taxonomy" id="1464854"/>
    <lineage>
        <taxon>Eukaryota</taxon>
        <taxon>Metazoa</taxon>
        <taxon>Ecdysozoa</taxon>
        <taxon>Arthropoda</taxon>
        <taxon>Hexapoda</taxon>
        <taxon>Insecta</taxon>
        <taxon>Pterygota</taxon>
        <taxon>Neoptera</taxon>
        <taxon>Paraneoptera</taxon>
        <taxon>Hemiptera</taxon>
        <taxon>Auchenorrhyncha</taxon>
        <taxon>Membracoidea</taxon>
        <taxon>Cicadellidae</taxon>
        <taxon>Cicadellinae</taxon>
        <taxon>Proconiini</taxon>
        <taxon>Cuerna</taxon>
    </lineage>
</organism>
<proteinExistence type="predicted"/>
<evidence type="ECO:0000313" key="1">
    <source>
        <dbReference type="EMBL" id="JAS62491.1"/>
    </source>
</evidence>
<dbReference type="EMBL" id="GECZ01007278">
    <property type="protein sequence ID" value="JAS62491.1"/>
    <property type="molecule type" value="Transcribed_RNA"/>
</dbReference>
<dbReference type="AlphaFoldDB" id="A0A1B6GJ93"/>
<sequence>IEFGYDIVRREKLVHALFGGTSTETIHHACYKIRLSDLDDSYACNFDVLDQEVICSDVSAVKPGPWSTELKSLGVSVTDVDGPIEVLIGADVAGKLYTEKRFLLSNGLVA</sequence>
<gene>
    <name evidence="1" type="ORF">g.50456</name>
</gene>